<dbReference type="AlphaFoldDB" id="A0AAC9RPQ9"/>
<dbReference type="Proteomes" id="UP000177894">
    <property type="component" value="Chromosome"/>
</dbReference>
<name>A0AAC9RPQ9_9CLOT</name>
<dbReference type="Proteomes" id="UP000192478">
    <property type="component" value="Chromosome"/>
</dbReference>
<dbReference type="EMBL" id="CP017603">
    <property type="protein sequence ID" value="AOY75391.1"/>
    <property type="molecule type" value="Genomic_DNA"/>
</dbReference>
<reference evidence="2 4" key="2">
    <citation type="submission" date="2017-03" db="EMBL/GenBank/DDBJ databases">
        <title>Complete sequence of Clostridium formicaceticum DSM 92.</title>
        <authorList>
            <person name="Poehlein A."/>
            <person name="Karl M."/>
            <person name="Bengelsdorf F.R."/>
            <person name="Duerre P."/>
            <person name="Daniel R."/>
        </authorList>
    </citation>
    <scope>NUCLEOTIDE SEQUENCE [LARGE SCALE GENOMIC DNA]</scope>
    <source>
        <strain evidence="2 4">DSM 92</strain>
    </source>
</reference>
<protein>
    <submittedName>
        <fullName evidence="2">Uncharacterized protein</fullName>
    </submittedName>
</protein>
<sequence length="93" mass="10648">MSNIKRLNLYFNLDNAKTKEAYEIIFNSMSKTAFIVDAVLAYKDNTIIDKSIIKEAVKEAFLEMDYNLGVAKNTCKQESNEIPDDVFNMITNL</sequence>
<dbReference type="EMBL" id="CP020559">
    <property type="protein sequence ID" value="ARE89846.1"/>
    <property type="molecule type" value="Genomic_DNA"/>
</dbReference>
<evidence type="ECO:0000313" key="3">
    <source>
        <dbReference type="Proteomes" id="UP000177894"/>
    </source>
</evidence>
<proteinExistence type="predicted"/>
<evidence type="ECO:0000313" key="1">
    <source>
        <dbReference type="EMBL" id="AOY75391.1"/>
    </source>
</evidence>
<evidence type="ECO:0000313" key="2">
    <source>
        <dbReference type="EMBL" id="ARE89846.1"/>
    </source>
</evidence>
<dbReference type="KEGG" id="cfm:BJL90_05430"/>
<accession>A0AAC9RPQ9</accession>
<evidence type="ECO:0000313" key="4">
    <source>
        <dbReference type="Proteomes" id="UP000192478"/>
    </source>
</evidence>
<keyword evidence="3" id="KW-1185">Reference proteome</keyword>
<gene>
    <name evidence="1" type="ORF">BJL90_05430</name>
    <name evidence="2" type="ORF">CLFO_43290</name>
</gene>
<reference evidence="1 3" key="1">
    <citation type="submission" date="2016-10" db="EMBL/GenBank/DDBJ databases">
        <title>Complete Genome Sequence of Acetogen Clostridium formicoaceticum ATCC 27076.</title>
        <authorList>
            <person name="Bao T."/>
            <person name="Cheng C."/>
            <person name="Zhao J."/>
            <person name="Yang S.-T."/>
            <person name="Wang J."/>
            <person name="Wang M."/>
        </authorList>
    </citation>
    <scope>NUCLEOTIDE SEQUENCE [LARGE SCALE GENOMIC DNA]</scope>
    <source>
        <strain evidence="1 3">ATCC 27076</strain>
    </source>
</reference>
<dbReference type="RefSeq" id="WP_070965057.1">
    <property type="nucleotide sequence ID" value="NZ_CP017603.1"/>
</dbReference>
<organism evidence="2 4">
    <name type="scientific">Clostridium formicaceticum</name>
    <dbReference type="NCBI Taxonomy" id="1497"/>
    <lineage>
        <taxon>Bacteria</taxon>
        <taxon>Bacillati</taxon>
        <taxon>Bacillota</taxon>
        <taxon>Clostridia</taxon>
        <taxon>Eubacteriales</taxon>
        <taxon>Clostridiaceae</taxon>
        <taxon>Clostridium</taxon>
    </lineage>
</organism>